<dbReference type="InterPro" id="IPR000653">
    <property type="entry name" value="DegT/StrS_aminotransferase"/>
</dbReference>
<comment type="similarity">
    <text evidence="2 3">Belongs to the DegT/DnrJ/EryC1 family.</text>
</comment>
<organism evidence="4 5">
    <name type="scientific">Streptomyces umbrinus</name>
    <dbReference type="NCBI Taxonomy" id="67370"/>
    <lineage>
        <taxon>Bacteria</taxon>
        <taxon>Bacillati</taxon>
        <taxon>Actinomycetota</taxon>
        <taxon>Actinomycetes</taxon>
        <taxon>Kitasatosporales</taxon>
        <taxon>Streptomycetaceae</taxon>
        <taxon>Streptomyces</taxon>
        <taxon>Streptomyces phaeochromogenes group</taxon>
    </lineage>
</organism>
<protein>
    <submittedName>
        <fullName evidence="4">dTDP-4-amino-4,6-dideoxygalactose transaminase</fullName>
    </submittedName>
</protein>
<sequence>MNKVPFFDLQELHAATGTQEEIDAAVLRVSRSGRYILGRELEAFEAAFAAYCENAYCVATGSGLAALELTLRALGVGPGDEVIVPAHTFVGTWLAVSSTGARPVPVEPGEGSFLIDTDLLEAAVTPRTRAVVPVHLYGHPVDLDAVERFADRHGLVVLEDAAQAHGARHRGRRVGSGRAVAFSFYPGKNLGALGDGGAVVTDDPELADRLRLLRNYGSREKYVHQEQGANSRLDEIQAAVLATKLPHLDAWNERRRIVARRYAEAFADLPGLVTPEVAPWAEHVWHQYVLRTPRREPLRQRLAEAGVGTLIHYPVAIHRMPAYAGQGLEPATGLPRTERLADEVLSLPIGPQLPDHAIDLVVDAVRTAVLDSINTPVPPG</sequence>
<evidence type="ECO:0000313" key="4">
    <source>
        <dbReference type="EMBL" id="MDQ1025097.1"/>
    </source>
</evidence>
<dbReference type="Pfam" id="PF01041">
    <property type="entry name" value="DegT_DnrJ_EryC1"/>
    <property type="match status" value="1"/>
</dbReference>
<dbReference type="Proteomes" id="UP001230328">
    <property type="component" value="Unassembled WGS sequence"/>
</dbReference>
<name>A0ABU0SNG4_9ACTN</name>
<dbReference type="InterPro" id="IPR015422">
    <property type="entry name" value="PyrdxlP-dep_Trfase_small"/>
</dbReference>
<dbReference type="Gene3D" id="3.40.640.10">
    <property type="entry name" value="Type I PLP-dependent aspartate aminotransferase-like (Major domain)"/>
    <property type="match status" value="1"/>
</dbReference>
<gene>
    <name evidence="4" type="ORF">QF035_002679</name>
</gene>
<comment type="caution">
    <text evidence="4">The sequence shown here is derived from an EMBL/GenBank/DDBJ whole genome shotgun (WGS) entry which is preliminary data.</text>
</comment>
<evidence type="ECO:0000313" key="5">
    <source>
        <dbReference type="Proteomes" id="UP001230328"/>
    </source>
</evidence>
<dbReference type="InterPro" id="IPR015421">
    <property type="entry name" value="PyrdxlP-dep_Trfase_major"/>
</dbReference>
<evidence type="ECO:0000256" key="3">
    <source>
        <dbReference type="RuleBase" id="RU004508"/>
    </source>
</evidence>
<keyword evidence="5" id="KW-1185">Reference proteome</keyword>
<dbReference type="PIRSF" id="PIRSF000390">
    <property type="entry name" value="PLP_StrS"/>
    <property type="match status" value="1"/>
</dbReference>
<keyword evidence="1 3" id="KW-0663">Pyridoxal phosphate</keyword>
<dbReference type="EMBL" id="JAUSZI010000002">
    <property type="protein sequence ID" value="MDQ1025097.1"/>
    <property type="molecule type" value="Genomic_DNA"/>
</dbReference>
<dbReference type="PANTHER" id="PTHR30244">
    <property type="entry name" value="TRANSAMINASE"/>
    <property type="match status" value="1"/>
</dbReference>
<dbReference type="Gene3D" id="3.90.1150.10">
    <property type="entry name" value="Aspartate Aminotransferase, domain 1"/>
    <property type="match status" value="1"/>
</dbReference>
<evidence type="ECO:0000256" key="2">
    <source>
        <dbReference type="ARBA" id="ARBA00037999"/>
    </source>
</evidence>
<accession>A0ABU0SNG4</accession>
<dbReference type="InterPro" id="IPR015424">
    <property type="entry name" value="PyrdxlP-dep_Trfase"/>
</dbReference>
<dbReference type="PANTHER" id="PTHR30244:SF36">
    <property type="entry name" value="3-OXO-GLUCOSE-6-PHOSPHATE:GLUTAMATE AMINOTRANSFERASE"/>
    <property type="match status" value="1"/>
</dbReference>
<proteinExistence type="inferred from homology"/>
<dbReference type="CDD" id="cd00616">
    <property type="entry name" value="AHBA_syn"/>
    <property type="match status" value="1"/>
</dbReference>
<evidence type="ECO:0000256" key="1">
    <source>
        <dbReference type="ARBA" id="ARBA00022898"/>
    </source>
</evidence>
<dbReference type="RefSeq" id="WP_307520414.1">
    <property type="nucleotide sequence ID" value="NZ_JAUSZI010000002.1"/>
</dbReference>
<dbReference type="SUPFAM" id="SSF53383">
    <property type="entry name" value="PLP-dependent transferases"/>
    <property type="match status" value="1"/>
</dbReference>
<reference evidence="4 5" key="1">
    <citation type="submission" date="2023-07" db="EMBL/GenBank/DDBJ databases">
        <title>Comparative genomics of wheat-associated soil bacteria to identify genetic determinants of phenazine resistance.</title>
        <authorList>
            <person name="Mouncey N."/>
        </authorList>
    </citation>
    <scope>NUCLEOTIDE SEQUENCE [LARGE SCALE GENOMIC DNA]</scope>
    <source>
        <strain evidence="4 5">V2I4</strain>
    </source>
</reference>